<dbReference type="GO" id="GO:0031080">
    <property type="term" value="C:nuclear pore outer ring"/>
    <property type="evidence" value="ECO:0007669"/>
    <property type="project" value="InterPro"/>
</dbReference>
<accession>A0A067R204</accession>
<dbReference type="eggNOG" id="KOG0266">
    <property type="taxonomic scope" value="Eukaryota"/>
</dbReference>
<keyword evidence="13" id="KW-0811">Translocation</keyword>
<dbReference type="PROSITE" id="PS50082">
    <property type="entry name" value="WD_REPEATS_2"/>
    <property type="match status" value="1"/>
</dbReference>
<gene>
    <name evidence="23" type="ORF">L798_09245</name>
</gene>
<keyword evidence="4" id="KW-0158">Chromosome</keyword>
<dbReference type="GO" id="GO:0015031">
    <property type="term" value="P:protein transport"/>
    <property type="evidence" value="ECO:0007669"/>
    <property type="project" value="UniProtKB-KW"/>
</dbReference>
<evidence type="ECO:0000256" key="15">
    <source>
        <dbReference type="ARBA" id="ARBA00023242"/>
    </source>
</evidence>
<keyword evidence="6" id="KW-0132">Cell division</keyword>
<dbReference type="Pfam" id="PF00400">
    <property type="entry name" value="WD40"/>
    <property type="match status" value="2"/>
</dbReference>
<dbReference type="Proteomes" id="UP000027135">
    <property type="component" value="Unassembled WGS sequence"/>
</dbReference>
<evidence type="ECO:0000256" key="21">
    <source>
        <dbReference type="ARBA" id="ARBA00076652"/>
    </source>
</evidence>
<dbReference type="OMA" id="FWKVQIK"/>
<dbReference type="GO" id="GO:0051301">
    <property type="term" value="P:cell division"/>
    <property type="evidence" value="ECO:0007669"/>
    <property type="project" value="UniProtKB-KW"/>
</dbReference>
<evidence type="ECO:0000256" key="6">
    <source>
        <dbReference type="ARBA" id="ARBA00022618"/>
    </source>
</evidence>
<evidence type="ECO:0000313" key="23">
    <source>
        <dbReference type="EMBL" id="KDR17035.1"/>
    </source>
</evidence>
<dbReference type="PANTHER" id="PTHR22806:SF0">
    <property type="entry name" value="NUCLEOPORIN NUP37"/>
    <property type="match status" value="1"/>
</dbReference>
<keyword evidence="24" id="KW-1185">Reference proteome</keyword>
<feature type="repeat" description="WD" evidence="22">
    <location>
        <begin position="116"/>
        <end position="157"/>
    </location>
</feature>
<keyword evidence="16" id="KW-0131">Cell cycle</keyword>
<dbReference type="EMBL" id="KK852760">
    <property type="protein sequence ID" value="KDR17035.1"/>
    <property type="molecule type" value="Genomic_DNA"/>
</dbReference>
<evidence type="ECO:0000256" key="2">
    <source>
        <dbReference type="ARBA" id="ARBA00004629"/>
    </source>
</evidence>
<dbReference type="GO" id="GO:0000776">
    <property type="term" value="C:kinetochore"/>
    <property type="evidence" value="ECO:0007669"/>
    <property type="project" value="UniProtKB-KW"/>
</dbReference>
<dbReference type="PROSITE" id="PS50294">
    <property type="entry name" value="WD_REPEATS_REGION"/>
    <property type="match status" value="1"/>
</dbReference>
<dbReference type="InterPro" id="IPR037626">
    <property type="entry name" value="NUP37"/>
</dbReference>
<dbReference type="AlphaFoldDB" id="A0A067R204"/>
<evidence type="ECO:0000256" key="3">
    <source>
        <dbReference type="ARBA" id="ARBA00022448"/>
    </source>
</evidence>
<dbReference type="Gene3D" id="2.130.10.10">
    <property type="entry name" value="YVTN repeat-like/Quinoprotein amine dehydrogenase"/>
    <property type="match status" value="1"/>
</dbReference>
<sequence length="321" mass="35711">MDTLAAPTHTIDFSDQIFRVDFSPYEWSQNVICIALANKICVGNVKFQEEEDLEEELEFQLLREFHHETRVCAVAWSPETSLSVLPKCVSFASAGADYKVRLFSSDLVAIHTLQVLCGHTNYVNCVTYEPEGQFLASVSDDHTCKIWNIKEDNSCTATFFLTSPGMAVCCHREEVGKLLVAEKNGLIHLYNVLSHQAILSVDSGCIPLMSADWSPSNSLRVAAIAGGELLVWDISRPSRPIDARPIHVEGGQLLRFSQLSDQYIATVGQADLQLKVTNVKNKHPVLVASLQLAGGLTWHFRLPYVCVGNDRKLCFWKVATK</sequence>
<keyword evidence="15" id="KW-0539">Nucleus</keyword>
<evidence type="ECO:0000256" key="7">
    <source>
        <dbReference type="ARBA" id="ARBA00022737"/>
    </source>
</evidence>
<evidence type="ECO:0000256" key="8">
    <source>
        <dbReference type="ARBA" id="ARBA00022776"/>
    </source>
</evidence>
<dbReference type="InterPro" id="IPR001680">
    <property type="entry name" value="WD40_rpt"/>
</dbReference>
<evidence type="ECO:0000256" key="17">
    <source>
        <dbReference type="ARBA" id="ARBA00023328"/>
    </source>
</evidence>
<evidence type="ECO:0000256" key="5">
    <source>
        <dbReference type="ARBA" id="ARBA00022574"/>
    </source>
</evidence>
<evidence type="ECO:0000256" key="16">
    <source>
        <dbReference type="ARBA" id="ARBA00023306"/>
    </source>
</evidence>
<keyword evidence="14" id="KW-0906">Nuclear pore complex</keyword>
<evidence type="ECO:0000256" key="4">
    <source>
        <dbReference type="ARBA" id="ARBA00022454"/>
    </source>
</evidence>
<dbReference type="STRING" id="136037.A0A067R204"/>
<evidence type="ECO:0000256" key="11">
    <source>
        <dbReference type="ARBA" id="ARBA00022838"/>
    </source>
</evidence>
<dbReference type="OrthoDB" id="340259at2759"/>
<keyword evidence="10" id="KW-0159">Chromosome partition</keyword>
<keyword evidence="11" id="KW-0995">Kinetochore</keyword>
<evidence type="ECO:0000256" key="14">
    <source>
        <dbReference type="ARBA" id="ARBA00023132"/>
    </source>
</evidence>
<keyword evidence="9" id="KW-0509">mRNA transport</keyword>
<dbReference type="GO" id="GO:0007059">
    <property type="term" value="P:chromosome segregation"/>
    <property type="evidence" value="ECO:0007669"/>
    <property type="project" value="UniProtKB-KW"/>
</dbReference>
<keyword evidence="12" id="KW-0653">Protein transport</keyword>
<comment type="subcellular location">
    <subcellularLocation>
        <location evidence="2">Chromosome</location>
        <location evidence="2">Centromere</location>
        <location evidence="2">Kinetochore</location>
    </subcellularLocation>
    <subcellularLocation>
        <location evidence="1">Nucleus</location>
        <location evidence="1">Nuclear pore complex</location>
    </subcellularLocation>
</comment>
<comment type="function">
    <text evidence="18">Component of the Nup107-160 subcomplex of the nuclear pore complex (NPC). The Nup107-160 subcomplex is required for the assembly of a functional NPC. The Nup107-160 subcomplex is also required for normal kinetochore microtubule attachment, mitotic progression and chromosome segregation.</text>
</comment>
<dbReference type="InterPro" id="IPR015943">
    <property type="entry name" value="WD40/YVTN_repeat-like_dom_sf"/>
</dbReference>
<evidence type="ECO:0000256" key="13">
    <source>
        <dbReference type="ARBA" id="ARBA00023010"/>
    </source>
</evidence>
<protein>
    <recommendedName>
        <fullName evidence="20">Nucleoporin Nup37</fullName>
    </recommendedName>
    <alternativeName>
        <fullName evidence="21">Nup107-160 subcomplex subunit Nup37</fullName>
    </alternativeName>
</protein>
<dbReference type="PROSITE" id="PS00678">
    <property type="entry name" value="WD_REPEATS_1"/>
    <property type="match status" value="1"/>
</dbReference>
<evidence type="ECO:0000256" key="10">
    <source>
        <dbReference type="ARBA" id="ARBA00022829"/>
    </source>
</evidence>
<dbReference type="InterPro" id="IPR019775">
    <property type="entry name" value="WD40_repeat_CS"/>
</dbReference>
<keyword evidence="17" id="KW-0137">Centromere</keyword>
<dbReference type="SUPFAM" id="SSF50978">
    <property type="entry name" value="WD40 repeat-like"/>
    <property type="match status" value="1"/>
</dbReference>
<evidence type="ECO:0000256" key="22">
    <source>
        <dbReference type="PROSITE-ProRule" id="PRU00221"/>
    </source>
</evidence>
<keyword evidence="8" id="KW-0498">Mitosis</keyword>
<dbReference type="FunFam" id="2.130.10.10:FF:000168">
    <property type="entry name" value="Nucleoporin Nup37"/>
    <property type="match status" value="1"/>
</dbReference>
<dbReference type="InterPro" id="IPR036322">
    <property type="entry name" value="WD40_repeat_dom_sf"/>
</dbReference>
<reference evidence="23 24" key="1">
    <citation type="journal article" date="2014" name="Nat. Commun.">
        <title>Molecular traces of alternative social organization in a termite genome.</title>
        <authorList>
            <person name="Terrapon N."/>
            <person name="Li C."/>
            <person name="Robertson H.M."/>
            <person name="Ji L."/>
            <person name="Meng X."/>
            <person name="Booth W."/>
            <person name="Chen Z."/>
            <person name="Childers C.P."/>
            <person name="Glastad K.M."/>
            <person name="Gokhale K."/>
            <person name="Gowin J."/>
            <person name="Gronenberg W."/>
            <person name="Hermansen R.A."/>
            <person name="Hu H."/>
            <person name="Hunt B.G."/>
            <person name="Huylmans A.K."/>
            <person name="Khalil S.M."/>
            <person name="Mitchell R.D."/>
            <person name="Munoz-Torres M.C."/>
            <person name="Mustard J.A."/>
            <person name="Pan H."/>
            <person name="Reese J.T."/>
            <person name="Scharf M.E."/>
            <person name="Sun F."/>
            <person name="Vogel H."/>
            <person name="Xiao J."/>
            <person name="Yang W."/>
            <person name="Yang Z."/>
            <person name="Yang Z."/>
            <person name="Zhou J."/>
            <person name="Zhu J."/>
            <person name="Brent C.S."/>
            <person name="Elsik C.G."/>
            <person name="Goodisman M.A."/>
            <person name="Liberles D.A."/>
            <person name="Roe R.M."/>
            <person name="Vargo E.L."/>
            <person name="Vilcinskas A."/>
            <person name="Wang J."/>
            <person name="Bornberg-Bauer E."/>
            <person name="Korb J."/>
            <person name="Zhang G."/>
            <person name="Liebig J."/>
        </authorList>
    </citation>
    <scope>NUCLEOTIDE SEQUENCE [LARGE SCALE GENOMIC DNA]</scope>
    <source>
        <tissue evidence="23">Whole organism</tissue>
    </source>
</reference>
<evidence type="ECO:0000256" key="9">
    <source>
        <dbReference type="ARBA" id="ARBA00022816"/>
    </source>
</evidence>
<dbReference type="InParanoid" id="A0A067R204"/>
<dbReference type="FunCoup" id="A0A067R204">
    <property type="interactions" value="654"/>
</dbReference>
<dbReference type="GO" id="GO:0051028">
    <property type="term" value="P:mRNA transport"/>
    <property type="evidence" value="ECO:0007669"/>
    <property type="project" value="UniProtKB-KW"/>
</dbReference>
<evidence type="ECO:0000256" key="19">
    <source>
        <dbReference type="ARBA" id="ARBA00062724"/>
    </source>
</evidence>
<proteinExistence type="predicted"/>
<keyword evidence="7" id="KW-0677">Repeat</keyword>
<evidence type="ECO:0000313" key="24">
    <source>
        <dbReference type="Proteomes" id="UP000027135"/>
    </source>
</evidence>
<dbReference type="SMART" id="SM00320">
    <property type="entry name" value="WD40"/>
    <property type="match status" value="4"/>
</dbReference>
<organism evidence="23 24">
    <name type="scientific">Zootermopsis nevadensis</name>
    <name type="common">Dampwood termite</name>
    <dbReference type="NCBI Taxonomy" id="136037"/>
    <lineage>
        <taxon>Eukaryota</taxon>
        <taxon>Metazoa</taxon>
        <taxon>Ecdysozoa</taxon>
        <taxon>Arthropoda</taxon>
        <taxon>Hexapoda</taxon>
        <taxon>Insecta</taxon>
        <taxon>Pterygota</taxon>
        <taxon>Neoptera</taxon>
        <taxon>Polyneoptera</taxon>
        <taxon>Dictyoptera</taxon>
        <taxon>Blattodea</taxon>
        <taxon>Blattoidea</taxon>
        <taxon>Termitoidae</taxon>
        <taxon>Termopsidae</taxon>
        <taxon>Zootermopsis</taxon>
    </lineage>
</organism>
<comment type="subunit">
    <text evidence="19">Component of the Nup107-160 subcomplex of the nuclear pore complex (NPC). The Nup107-160 subcomplex includes NUP160, NUP133, NUP107, NUP98, NUP85, NUP43, NUP37, SEH1 and SEC13.</text>
</comment>
<evidence type="ECO:0000256" key="1">
    <source>
        <dbReference type="ARBA" id="ARBA00004567"/>
    </source>
</evidence>
<dbReference type="PANTHER" id="PTHR22806">
    <property type="entry name" value="NUCLEOPORIN NUP37 P37 -RELATED"/>
    <property type="match status" value="1"/>
</dbReference>
<evidence type="ECO:0000256" key="18">
    <source>
        <dbReference type="ARBA" id="ARBA00053706"/>
    </source>
</evidence>
<name>A0A067R204_ZOONE</name>
<keyword evidence="5 22" id="KW-0853">WD repeat</keyword>
<evidence type="ECO:0000256" key="12">
    <source>
        <dbReference type="ARBA" id="ARBA00022927"/>
    </source>
</evidence>
<evidence type="ECO:0000256" key="20">
    <source>
        <dbReference type="ARBA" id="ARBA00068271"/>
    </source>
</evidence>
<keyword evidence="3" id="KW-0813">Transport</keyword>